<dbReference type="EMBL" id="JBGEHV010000003">
    <property type="protein sequence ID" value="MEY8038294.1"/>
    <property type="molecule type" value="Genomic_DNA"/>
</dbReference>
<gene>
    <name evidence="1" type="ORF">AB8O55_02695</name>
</gene>
<comment type="caution">
    <text evidence="1">The sequence shown here is derived from an EMBL/GenBank/DDBJ whole genome shotgun (WGS) entry which is preliminary data.</text>
</comment>
<sequence length="141" mass="16059">MTWPQPTRRDHETFCRVEQWRRVRDARGRTGTHHVTYELALPDGRTLRARISHPVDRSGYGPSMWRHVLRDQLHVEEGEFWACVRDGVVPDRGVPAPPRTAVPADLVHLLISRVGLDEAEVAGMTKDEAAARMQRYWTGGG</sequence>
<dbReference type="Proteomes" id="UP001564626">
    <property type="component" value="Unassembled WGS sequence"/>
</dbReference>
<evidence type="ECO:0000313" key="1">
    <source>
        <dbReference type="EMBL" id="MEY8038294.1"/>
    </source>
</evidence>
<proteinExistence type="predicted"/>
<dbReference type="RefSeq" id="WP_345356008.1">
    <property type="nucleotide sequence ID" value="NZ_BAABII010000002.1"/>
</dbReference>
<keyword evidence="2" id="KW-1185">Reference proteome</keyword>
<organism evidence="1 2">
    <name type="scientific">Saccharopolyspora cebuensis</name>
    <dbReference type="NCBI Taxonomy" id="418759"/>
    <lineage>
        <taxon>Bacteria</taxon>
        <taxon>Bacillati</taxon>
        <taxon>Actinomycetota</taxon>
        <taxon>Actinomycetes</taxon>
        <taxon>Pseudonocardiales</taxon>
        <taxon>Pseudonocardiaceae</taxon>
        <taxon>Saccharopolyspora</taxon>
    </lineage>
</organism>
<protein>
    <submittedName>
        <fullName evidence="1">Cytotoxic translational repressor of toxin-antitoxin stability system</fullName>
    </submittedName>
</protein>
<name>A0ABV4CBY8_9PSEU</name>
<accession>A0ABV4CBY8</accession>
<reference evidence="1 2" key="1">
    <citation type="submission" date="2024-08" db="EMBL/GenBank/DDBJ databases">
        <title>Genome mining of Saccharopolyspora cebuensis PGLac3 from Nigerian medicinal plant.</title>
        <authorList>
            <person name="Ezeobiora C.E."/>
            <person name="Igbokwe N.H."/>
            <person name="Amin D.H."/>
            <person name="Mendie U.E."/>
        </authorList>
    </citation>
    <scope>NUCLEOTIDE SEQUENCE [LARGE SCALE GENOMIC DNA]</scope>
    <source>
        <strain evidence="1 2">PGLac3</strain>
    </source>
</reference>
<evidence type="ECO:0000313" key="2">
    <source>
        <dbReference type="Proteomes" id="UP001564626"/>
    </source>
</evidence>